<name>A0A931IVN9_9BURK</name>
<feature type="domain" description="HAMP" evidence="2">
    <location>
        <begin position="340"/>
        <end position="391"/>
    </location>
</feature>
<dbReference type="GO" id="GO:0003824">
    <property type="term" value="F:catalytic activity"/>
    <property type="evidence" value="ECO:0007669"/>
    <property type="project" value="UniProtKB-ARBA"/>
</dbReference>
<feature type="transmembrane region" description="Helical" evidence="1">
    <location>
        <begin position="319"/>
        <end position="342"/>
    </location>
</feature>
<evidence type="ECO:0000313" key="5">
    <source>
        <dbReference type="Proteomes" id="UP000620139"/>
    </source>
</evidence>
<keyword evidence="1" id="KW-1133">Transmembrane helix</keyword>
<dbReference type="GO" id="GO:0007165">
    <property type="term" value="P:signal transduction"/>
    <property type="evidence" value="ECO:0007669"/>
    <property type="project" value="InterPro"/>
</dbReference>
<dbReference type="InterPro" id="IPR043128">
    <property type="entry name" value="Rev_trsase/Diguanyl_cyclase"/>
</dbReference>
<dbReference type="CDD" id="cd01949">
    <property type="entry name" value="GGDEF"/>
    <property type="match status" value="1"/>
</dbReference>
<dbReference type="InterPro" id="IPR052163">
    <property type="entry name" value="DGC-Regulatory_Protein"/>
</dbReference>
<keyword evidence="1" id="KW-0812">Transmembrane</keyword>
<reference evidence="4" key="1">
    <citation type="submission" date="2020-12" db="EMBL/GenBank/DDBJ databases">
        <title>The genome sequence of Inhella sp. 4Y17.</title>
        <authorList>
            <person name="Liu Y."/>
        </authorList>
    </citation>
    <scope>NUCLEOTIDE SEQUENCE</scope>
    <source>
        <strain evidence="4">4Y10</strain>
    </source>
</reference>
<dbReference type="PANTHER" id="PTHR46663">
    <property type="entry name" value="DIGUANYLATE CYCLASE DGCT-RELATED"/>
    <property type="match status" value="1"/>
</dbReference>
<dbReference type="SUPFAM" id="SSF55073">
    <property type="entry name" value="Nucleotide cyclase"/>
    <property type="match status" value="1"/>
</dbReference>
<keyword evidence="1" id="KW-0472">Membrane</keyword>
<dbReference type="Pfam" id="PF00672">
    <property type="entry name" value="HAMP"/>
    <property type="match status" value="1"/>
</dbReference>
<dbReference type="InterPro" id="IPR003660">
    <property type="entry name" value="HAMP_dom"/>
</dbReference>
<feature type="domain" description="GGDEF" evidence="3">
    <location>
        <begin position="434"/>
        <end position="566"/>
    </location>
</feature>
<evidence type="ECO:0000259" key="3">
    <source>
        <dbReference type="PROSITE" id="PS50887"/>
    </source>
</evidence>
<accession>A0A931IVN9</accession>
<comment type="caution">
    <text evidence="4">The sequence shown here is derived from an EMBL/GenBank/DDBJ whole genome shotgun (WGS) entry which is preliminary data.</text>
</comment>
<evidence type="ECO:0000313" key="4">
    <source>
        <dbReference type="EMBL" id="MBH9553675.1"/>
    </source>
</evidence>
<dbReference type="InterPro" id="IPR048760">
    <property type="entry name" value="VP0354-like_sensor_dom"/>
</dbReference>
<dbReference type="Gene3D" id="3.30.450.20">
    <property type="entry name" value="PAS domain"/>
    <property type="match status" value="1"/>
</dbReference>
<dbReference type="SUPFAM" id="SSF103190">
    <property type="entry name" value="Sensory domain-like"/>
    <property type="match status" value="1"/>
</dbReference>
<dbReference type="PROSITE" id="PS50887">
    <property type="entry name" value="GGDEF"/>
    <property type="match status" value="1"/>
</dbReference>
<dbReference type="SMART" id="SM00304">
    <property type="entry name" value="HAMP"/>
    <property type="match status" value="1"/>
</dbReference>
<dbReference type="InterPro" id="IPR000160">
    <property type="entry name" value="GGDEF_dom"/>
</dbReference>
<dbReference type="FunFam" id="3.30.70.270:FF:000001">
    <property type="entry name" value="Diguanylate cyclase domain protein"/>
    <property type="match status" value="1"/>
</dbReference>
<dbReference type="GO" id="GO:0016020">
    <property type="term" value="C:membrane"/>
    <property type="evidence" value="ECO:0007669"/>
    <property type="project" value="InterPro"/>
</dbReference>
<organism evidence="4 5">
    <name type="scientific">Inhella gelatinilytica</name>
    <dbReference type="NCBI Taxonomy" id="2795030"/>
    <lineage>
        <taxon>Bacteria</taxon>
        <taxon>Pseudomonadati</taxon>
        <taxon>Pseudomonadota</taxon>
        <taxon>Betaproteobacteria</taxon>
        <taxon>Burkholderiales</taxon>
        <taxon>Sphaerotilaceae</taxon>
        <taxon>Inhella</taxon>
    </lineage>
</organism>
<dbReference type="CDD" id="cd06225">
    <property type="entry name" value="HAMP"/>
    <property type="match status" value="1"/>
</dbReference>
<dbReference type="SMART" id="SM00267">
    <property type="entry name" value="GGDEF"/>
    <property type="match status" value="1"/>
</dbReference>
<dbReference type="InterPro" id="IPR029787">
    <property type="entry name" value="Nucleotide_cyclase"/>
</dbReference>
<dbReference type="Gene3D" id="6.10.340.10">
    <property type="match status" value="1"/>
</dbReference>
<dbReference type="InterPro" id="IPR029151">
    <property type="entry name" value="Sensor-like_sf"/>
</dbReference>
<dbReference type="Gene3D" id="3.30.70.270">
    <property type="match status" value="1"/>
</dbReference>
<dbReference type="RefSeq" id="WP_198101288.1">
    <property type="nucleotide sequence ID" value="NZ_JAEDAL010000006.1"/>
</dbReference>
<evidence type="ECO:0000259" key="2">
    <source>
        <dbReference type="PROSITE" id="PS50885"/>
    </source>
</evidence>
<keyword evidence="5" id="KW-1185">Reference proteome</keyword>
<gene>
    <name evidence="4" type="ORF">I7X43_12560</name>
</gene>
<dbReference type="Proteomes" id="UP000620139">
    <property type="component" value="Unassembled WGS sequence"/>
</dbReference>
<dbReference type="Pfam" id="PF21623">
    <property type="entry name" value="HK_sensor_dom_bact"/>
    <property type="match status" value="1"/>
</dbReference>
<dbReference type="EMBL" id="JAEDAL010000006">
    <property type="protein sequence ID" value="MBH9553675.1"/>
    <property type="molecule type" value="Genomic_DNA"/>
</dbReference>
<feature type="transmembrane region" description="Helical" evidence="1">
    <location>
        <begin position="9"/>
        <end position="29"/>
    </location>
</feature>
<protein>
    <submittedName>
        <fullName evidence="4">GGDEF domain-containing protein</fullName>
    </submittedName>
</protein>
<sequence>MKLGLTGRLGVVMAFVGVLAAGLTGYYGYVHSRRLVLEAAEQRLATATRVLARQVSVGLKAVAADVLLMAEHPVAAQLLMRTEPQYLERAQLNTGLLFERMLLTHPEYFQMRLIDAQSHGVERVRVDRSGGTVHGVAADDLQEKGHTIYVREALRLPRGAVYVSPVVLNRDVGAAAEQGQPSIQVAAPVVDVRGVTRGVMVVSVDLKGLFTQLAADLPRGLDLYLLNGAGDYLIHPDTTKVFAFERGQRANAVDDYPDVANLLREGAAQAREQGSQTATGLAAFVRQPTPELHQDAPFIIGLSQSLDEVLEQAQHLRDVIGRVVIGFSLFAVLLAVMLARAWTQPLKQILRAVRGVTAGNTLALPTGRRDEFGVLARAVVDMQRQIGAQMEALRAKQDELNLLASSDALTGLVNRRVFMDRLEHALVQARRHHQALGLLFIDLDGFKAINDQHGHAAGDAVLQTVARRLTGLVREADTVARLGGDEFVILVDGEVDGMSLELVQSKVQAVLDQPVAFAGLDLPLGASIGEALYPLNGESPGDLLAAADGAMYRAKQVRKTQTAGPA</sequence>
<dbReference type="AlphaFoldDB" id="A0A931IVN9"/>
<proteinExistence type="predicted"/>
<dbReference type="Pfam" id="PF00990">
    <property type="entry name" value="GGDEF"/>
    <property type="match status" value="1"/>
</dbReference>
<dbReference type="CDD" id="cd18773">
    <property type="entry name" value="PDC1_HK_sensor"/>
    <property type="match status" value="1"/>
</dbReference>
<dbReference type="PANTHER" id="PTHR46663:SF2">
    <property type="entry name" value="GGDEF DOMAIN-CONTAINING PROTEIN"/>
    <property type="match status" value="1"/>
</dbReference>
<dbReference type="PROSITE" id="PS50885">
    <property type="entry name" value="HAMP"/>
    <property type="match status" value="1"/>
</dbReference>
<evidence type="ECO:0000256" key="1">
    <source>
        <dbReference type="SAM" id="Phobius"/>
    </source>
</evidence>
<dbReference type="NCBIfam" id="TIGR00254">
    <property type="entry name" value="GGDEF"/>
    <property type="match status" value="1"/>
</dbReference>